<keyword evidence="3" id="KW-1185">Reference proteome</keyword>
<accession>A0A9N9RZ84</accession>
<organism evidence="2 3">
    <name type="scientific">Chironomus riparius</name>
    <dbReference type="NCBI Taxonomy" id="315576"/>
    <lineage>
        <taxon>Eukaryota</taxon>
        <taxon>Metazoa</taxon>
        <taxon>Ecdysozoa</taxon>
        <taxon>Arthropoda</taxon>
        <taxon>Hexapoda</taxon>
        <taxon>Insecta</taxon>
        <taxon>Pterygota</taxon>
        <taxon>Neoptera</taxon>
        <taxon>Endopterygota</taxon>
        <taxon>Diptera</taxon>
        <taxon>Nematocera</taxon>
        <taxon>Chironomoidea</taxon>
        <taxon>Chironomidae</taxon>
        <taxon>Chironominae</taxon>
        <taxon>Chironomus</taxon>
    </lineage>
</organism>
<evidence type="ECO:0000313" key="2">
    <source>
        <dbReference type="EMBL" id="CAG9806361.1"/>
    </source>
</evidence>
<feature type="chain" id="PRO_5040198176" evidence="1">
    <location>
        <begin position="20"/>
        <end position="175"/>
    </location>
</feature>
<keyword evidence="1" id="KW-0732">Signal</keyword>
<dbReference type="EMBL" id="OU895879">
    <property type="protein sequence ID" value="CAG9806361.1"/>
    <property type="molecule type" value="Genomic_DNA"/>
</dbReference>
<feature type="signal peptide" evidence="1">
    <location>
        <begin position="1"/>
        <end position="19"/>
    </location>
</feature>
<evidence type="ECO:0000313" key="3">
    <source>
        <dbReference type="Proteomes" id="UP001153620"/>
    </source>
</evidence>
<name>A0A9N9RZ84_9DIPT</name>
<protein>
    <submittedName>
        <fullName evidence="2">Uncharacterized protein</fullName>
    </submittedName>
</protein>
<gene>
    <name evidence="2" type="ORF">CHIRRI_LOCUS9221</name>
</gene>
<reference evidence="2" key="2">
    <citation type="submission" date="2022-10" db="EMBL/GenBank/DDBJ databases">
        <authorList>
            <consortium name="ENA_rothamsted_submissions"/>
            <consortium name="culmorum"/>
            <person name="King R."/>
        </authorList>
    </citation>
    <scope>NUCLEOTIDE SEQUENCE</scope>
</reference>
<dbReference type="AlphaFoldDB" id="A0A9N9RZ84"/>
<reference evidence="2" key="1">
    <citation type="submission" date="2022-01" db="EMBL/GenBank/DDBJ databases">
        <authorList>
            <person name="King R."/>
        </authorList>
    </citation>
    <scope>NUCLEOTIDE SEQUENCE</scope>
</reference>
<sequence>MKLNFIVVLVFSFIFLAMGVGYKIRKMEKCAGNNKHISVEKCFVIDETLLNLKINVIVGLDYSLFKLSVFKKNNDGEFKELFKNLPALNWCKVMDGTSKYASNFLMKIVMVLYKTKFPEFFQRCPFGPMVVEKINMTIENKLIVMMPTGLYRITFTFKYKNGEMMFDQSFLIEIL</sequence>
<evidence type="ECO:0000256" key="1">
    <source>
        <dbReference type="SAM" id="SignalP"/>
    </source>
</evidence>
<dbReference type="Proteomes" id="UP001153620">
    <property type="component" value="Chromosome 3"/>
</dbReference>
<proteinExistence type="predicted"/>